<dbReference type="EMBL" id="EF101928">
    <property type="protein sequence ID" value="ABT16551.1"/>
    <property type="molecule type" value="Genomic_DNA"/>
</dbReference>
<keyword evidence="2" id="KW-0328">Glycosyltransferase</keyword>
<feature type="transmembrane region" description="Helical" evidence="7">
    <location>
        <begin position="426"/>
        <end position="444"/>
    </location>
</feature>
<reference evidence="9 10" key="1">
    <citation type="submission" date="2006-09" db="EMBL/GenBank/DDBJ databases">
        <title>Sequence and annotation of the 288-kb ATCV-1 virus that infects an endosymbiotic Chlorella strain of the heliozoon Acanthocystis turfacea.</title>
        <authorList>
            <person name="Fitzgerald L.A."/>
            <person name="Graves M.V."/>
            <person name="Li X."/>
            <person name="Pfitzner A.J.P."/>
            <person name="Hartigan J."/>
            <person name="Van Etten J.L."/>
        </authorList>
    </citation>
    <scope>NUCLEOTIDE SEQUENCE [LARGE SCALE GENOMIC DNA]</scope>
    <source>
        <strain evidence="9 10">ATCV-1</strain>
    </source>
</reference>
<dbReference type="KEGG" id="vg:5470336"/>
<dbReference type="Pfam" id="PF13632">
    <property type="entry name" value="Glyco_trans_2_3"/>
    <property type="match status" value="1"/>
</dbReference>
<comment type="subcellular location">
    <subcellularLocation>
        <location evidence="1">Membrane</location>
        <topology evidence="1">Multi-pass membrane protein</topology>
    </subcellularLocation>
</comment>
<evidence type="ECO:0000256" key="4">
    <source>
        <dbReference type="ARBA" id="ARBA00022692"/>
    </source>
</evidence>
<dbReference type="InterPro" id="IPR050321">
    <property type="entry name" value="Glycosyltr_2/OpgH_subfam"/>
</dbReference>
<feature type="domain" description="Glycosyltransferase 2-like" evidence="8">
    <location>
        <begin position="218"/>
        <end position="433"/>
    </location>
</feature>
<dbReference type="Proteomes" id="UP000202420">
    <property type="component" value="Segment"/>
</dbReference>
<evidence type="ECO:0000313" key="9">
    <source>
        <dbReference type="EMBL" id="ABT16551.1"/>
    </source>
</evidence>
<evidence type="ECO:0000256" key="2">
    <source>
        <dbReference type="ARBA" id="ARBA00022676"/>
    </source>
</evidence>
<feature type="transmembrane region" description="Helical" evidence="7">
    <location>
        <begin position="500"/>
        <end position="521"/>
    </location>
</feature>
<feature type="transmembrane region" description="Helical" evidence="7">
    <location>
        <begin position="527"/>
        <end position="549"/>
    </location>
</feature>
<protein>
    <submittedName>
        <fullName evidence="9">Uncharacterized protein Z417L</fullName>
    </submittedName>
</protein>
<accession>A7K927</accession>
<keyword evidence="3" id="KW-0808">Transferase</keyword>
<feature type="transmembrane region" description="Helical" evidence="7">
    <location>
        <begin position="393"/>
        <end position="420"/>
    </location>
</feature>
<dbReference type="CAZy" id="GT2">
    <property type="family name" value="Glycosyltransferase Family 2"/>
</dbReference>
<feature type="transmembrane region" description="Helical" evidence="7">
    <location>
        <begin position="77"/>
        <end position="96"/>
    </location>
</feature>
<evidence type="ECO:0000256" key="5">
    <source>
        <dbReference type="ARBA" id="ARBA00022989"/>
    </source>
</evidence>
<proteinExistence type="predicted"/>
<gene>
    <name evidence="9" type="primary">Z417L</name>
    <name evidence="9" type="ORF">ATCV1_Z417L</name>
</gene>
<dbReference type="InterPro" id="IPR001173">
    <property type="entry name" value="Glyco_trans_2-like"/>
</dbReference>
<dbReference type="InterPro" id="IPR029044">
    <property type="entry name" value="Nucleotide-diphossugar_trans"/>
</dbReference>
<name>A7K927_9PHYC</name>
<feature type="transmembrane region" description="Helical" evidence="7">
    <location>
        <begin position="51"/>
        <end position="71"/>
    </location>
</feature>
<dbReference type="Gene3D" id="3.90.550.10">
    <property type="entry name" value="Spore Coat Polysaccharide Biosynthesis Protein SpsA, Chain A"/>
    <property type="match status" value="1"/>
</dbReference>
<dbReference type="GO" id="GO:0016757">
    <property type="term" value="F:glycosyltransferase activity"/>
    <property type="evidence" value="ECO:0007669"/>
    <property type="project" value="UniProtKB-KW"/>
</dbReference>
<evidence type="ECO:0000256" key="3">
    <source>
        <dbReference type="ARBA" id="ARBA00022679"/>
    </source>
</evidence>
<evidence type="ECO:0000256" key="1">
    <source>
        <dbReference type="ARBA" id="ARBA00004141"/>
    </source>
</evidence>
<dbReference type="GO" id="GO:0016020">
    <property type="term" value="C:membrane"/>
    <property type="evidence" value="ECO:0007669"/>
    <property type="project" value="UniProtKB-SubCell"/>
</dbReference>
<keyword evidence="5 7" id="KW-1133">Transmembrane helix</keyword>
<keyword evidence="10" id="KW-1185">Reference proteome</keyword>
<organism evidence="9 10">
    <name type="scientific">Chlorovirus heliozoae</name>
    <dbReference type="NCBI Taxonomy" id="322019"/>
    <lineage>
        <taxon>Viruses</taxon>
        <taxon>Varidnaviria</taxon>
        <taxon>Bamfordvirae</taxon>
        <taxon>Nucleocytoviricota</taxon>
        <taxon>Megaviricetes</taxon>
        <taxon>Algavirales</taxon>
        <taxon>Phycodnaviridae</taxon>
        <taxon>Chlorovirus</taxon>
    </lineage>
</organism>
<keyword evidence="4 7" id="KW-0812">Transmembrane</keyword>
<dbReference type="PANTHER" id="PTHR43867">
    <property type="entry name" value="CELLULOSE SYNTHASE CATALYTIC SUBUNIT A [UDP-FORMING]"/>
    <property type="match status" value="1"/>
</dbReference>
<sequence>MLYHMVNESLSCTPAEKLFNENKIDECERTIVLPRPPDDKLKYCYVYRKRWLINTGISFSIGGMITGMVLFTNSVNLYFYYAFLAIVAFCFFGKLLTDTLAPDFNLNEHNTIIDTIKDDPEHSWAVPIDIFLPICGESVSVLINTWHYVSKMKYPGVVTVYVQNDGKESYEYRGKQVNIRELAETFGFVYVARPDKGVHKKSGNLRYCFQHHARGDLFVIFDADFCPREDFLLETIPRFAHNPKLGILQTPQFFEMRPEQSWVERAAAVRQEVFYRVILTSRDTISKNIFKKYEPAGTAICVGSCAVYRRATFLPNGGTAVAEASEDVRSGYYAITNGWDLRYIPVNLATGVNPETIKAYFSQQYRWGSGSTLFAWSKDFWGKKCTFTTRVNYLFGFMGYPSTVFLTIIGITLDPLVVWLSNPSHIMYYNIAWAAPMLILGYFVRPVWTAQKYPWSSCFLAAAQSWAYVQAILDRVIGSAGEWIPTGSVKKNNKYTIARALCFVSNSLSLGALISGSVIGINKGHAWYNFIPMWVMTFYRLACSIPFIFNLF</sequence>
<keyword evidence="6 7" id="KW-0472">Membrane</keyword>
<dbReference type="RefSeq" id="YP_001426898.1">
    <property type="nucleotide sequence ID" value="NC_008724.1"/>
</dbReference>
<evidence type="ECO:0000256" key="6">
    <source>
        <dbReference type="ARBA" id="ARBA00023136"/>
    </source>
</evidence>
<evidence type="ECO:0000259" key="8">
    <source>
        <dbReference type="Pfam" id="PF13632"/>
    </source>
</evidence>
<dbReference type="SUPFAM" id="SSF53448">
    <property type="entry name" value="Nucleotide-diphospho-sugar transferases"/>
    <property type="match status" value="1"/>
</dbReference>
<evidence type="ECO:0000256" key="7">
    <source>
        <dbReference type="SAM" id="Phobius"/>
    </source>
</evidence>
<dbReference type="PANTHER" id="PTHR43867:SF2">
    <property type="entry name" value="CELLULOSE SYNTHASE CATALYTIC SUBUNIT A [UDP-FORMING]"/>
    <property type="match status" value="1"/>
</dbReference>
<dbReference type="GeneID" id="5470336"/>
<evidence type="ECO:0000313" key="10">
    <source>
        <dbReference type="Proteomes" id="UP000202420"/>
    </source>
</evidence>